<proteinExistence type="predicted"/>
<sequence length="563" mass="64229">MESLDAWVHQQHFEKWSDKYFKTQENRMNNALVTQLITTTLRQQQQARTTTAVNNLLQNARRAQNNLPDVFTARVTIPAVFRRILAELIDSCFIMLAKIIFLLIIYSDSFATIFSPSQEVLENVIADLTSTFLLQTTFIDEVYYDDIAQMDFSNGMGDDLLTSWLTLLNFKVMVIFYETYCTYQWEATLGKLICGMKIVHVKSHSHLQWEADNRHVKILECQKVGLKGAFCRSLFKNLSALLMIKRWKAQEKSRSVKPTQRLTMAETEAVPKTEENTVDLNPTADQSTEIDLEYDFENYPETFFENFSSTKDQKVFNNGSLVCISSEKRVRFPCCISALSIRIPKLNQEFHKAKKRMLETGFLNTSIDLQLPDFRQENTSSAETALRIIFQYVFHGHFNVSPMAIKNVAVLAAYLEIDPILEALPTAAENLDISDFDIEVYKKIASGLGEMSVVGLEKFTNVFGGQKRNKPAQKRTAANTATLQEAKKESPQPKKQRPSEEPVPDENSFVIRDSMAEEDKEEDKMETTTDAGEIPGLEEPKEGEKEEEKAEEKKEEEAAAAEE</sequence>
<feature type="compositionally biased region" description="Basic and acidic residues" evidence="5">
    <location>
        <begin position="538"/>
        <end position="557"/>
    </location>
</feature>
<evidence type="ECO:0000256" key="1">
    <source>
        <dbReference type="ARBA" id="ARBA00004141"/>
    </source>
</evidence>
<feature type="compositionally biased region" description="Basic and acidic residues" evidence="5">
    <location>
        <begin position="514"/>
        <end position="527"/>
    </location>
</feature>
<keyword evidence="4 6" id="KW-0472">Membrane</keyword>
<feature type="compositionally biased region" description="Basic and acidic residues" evidence="5">
    <location>
        <begin position="485"/>
        <end position="500"/>
    </location>
</feature>
<dbReference type="PANTHER" id="PTHR13659">
    <property type="entry name" value="AUTOSOMAL HIGHLY CONSERVED PROTEIN"/>
    <property type="match status" value="1"/>
</dbReference>
<dbReference type="PANTHER" id="PTHR13659:SF5">
    <property type="entry name" value="PROTEIN FAM8A1"/>
    <property type="match status" value="1"/>
</dbReference>
<protein>
    <submittedName>
        <fullName evidence="8">Oidioi.mRNA.OKI2018_I69.chr1.g3727.t1.cds</fullName>
    </submittedName>
</protein>
<evidence type="ECO:0000313" key="9">
    <source>
        <dbReference type="Proteomes" id="UP001158576"/>
    </source>
</evidence>
<evidence type="ECO:0000259" key="7">
    <source>
        <dbReference type="Pfam" id="PF06271"/>
    </source>
</evidence>
<dbReference type="InterPro" id="IPR039871">
    <property type="entry name" value="FAM8A1"/>
</dbReference>
<feature type="domain" description="RDD" evidence="7">
    <location>
        <begin position="78"/>
        <end position="208"/>
    </location>
</feature>
<keyword evidence="3 6" id="KW-1133">Transmembrane helix</keyword>
<comment type="subcellular location">
    <subcellularLocation>
        <location evidence="1">Membrane</location>
        <topology evidence="1">Multi-pass membrane protein</topology>
    </subcellularLocation>
</comment>
<keyword evidence="9" id="KW-1185">Reference proteome</keyword>
<dbReference type="Pfam" id="PF06271">
    <property type="entry name" value="RDD"/>
    <property type="match status" value="1"/>
</dbReference>
<evidence type="ECO:0000256" key="6">
    <source>
        <dbReference type="SAM" id="Phobius"/>
    </source>
</evidence>
<evidence type="ECO:0000256" key="3">
    <source>
        <dbReference type="ARBA" id="ARBA00022989"/>
    </source>
</evidence>
<name>A0ABN7SWT3_OIKDI</name>
<gene>
    <name evidence="8" type="ORF">OKIOD_LOCUS12492</name>
</gene>
<feature type="region of interest" description="Disordered" evidence="5">
    <location>
        <begin position="466"/>
        <end position="563"/>
    </location>
</feature>
<dbReference type="InterPro" id="IPR010432">
    <property type="entry name" value="RDD"/>
</dbReference>
<dbReference type="EMBL" id="OU015566">
    <property type="protein sequence ID" value="CAG5108294.1"/>
    <property type="molecule type" value="Genomic_DNA"/>
</dbReference>
<evidence type="ECO:0000256" key="4">
    <source>
        <dbReference type="ARBA" id="ARBA00023136"/>
    </source>
</evidence>
<keyword evidence="2 6" id="KW-0812">Transmembrane</keyword>
<dbReference type="Proteomes" id="UP001158576">
    <property type="component" value="Chromosome 1"/>
</dbReference>
<feature type="transmembrane region" description="Helical" evidence="6">
    <location>
        <begin position="84"/>
        <end position="106"/>
    </location>
</feature>
<evidence type="ECO:0000256" key="2">
    <source>
        <dbReference type="ARBA" id="ARBA00022692"/>
    </source>
</evidence>
<evidence type="ECO:0000256" key="5">
    <source>
        <dbReference type="SAM" id="MobiDB-lite"/>
    </source>
</evidence>
<accession>A0ABN7SWT3</accession>
<evidence type="ECO:0000313" key="8">
    <source>
        <dbReference type="EMBL" id="CAG5108294.1"/>
    </source>
</evidence>
<organism evidence="8 9">
    <name type="scientific">Oikopleura dioica</name>
    <name type="common">Tunicate</name>
    <dbReference type="NCBI Taxonomy" id="34765"/>
    <lineage>
        <taxon>Eukaryota</taxon>
        <taxon>Metazoa</taxon>
        <taxon>Chordata</taxon>
        <taxon>Tunicata</taxon>
        <taxon>Appendicularia</taxon>
        <taxon>Copelata</taxon>
        <taxon>Oikopleuridae</taxon>
        <taxon>Oikopleura</taxon>
    </lineage>
</organism>
<reference evidence="8 9" key="1">
    <citation type="submission" date="2021-04" db="EMBL/GenBank/DDBJ databases">
        <authorList>
            <person name="Bliznina A."/>
        </authorList>
    </citation>
    <scope>NUCLEOTIDE SEQUENCE [LARGE SCALE GENOMIC DNA]</scope>
</reference>